<dbReference type="PANTHER" id="PTHR43712">
    <property type="entry name" value="PUTATIVE (AFU_ORTHOLOGUE AFUA_4G14580)-RELATED"/>
    <property type="match status" value="1"/>
</dbReference>
<dbReference type="Gene3D" id="3.40.50.150">
    <property type="entry name" value="Vaccinia Virus protein VP39"/>
    <property type="match status" value="1"/>
</dbReference>
<organism evidence="1 2">
    <name type="scientific">Stappia indica</name>
    <dbReference type="NCBI Taxonomy" id="538381"/>
    <lineage>
        <taxon>Bacteria</taxon>
        <taxon>Pseudomonadati</taxon>
        <taxon>Pseudomonadota</taxon>
        <taxon>Alphaproteobacteria</taxon>
        <taxon>Hyphomicrobiales</taxon>
        <taxon>Stappiaceae</taxon>
        <taxon>Stappia</taxon>
    </lineage>
</organism>
<protein>
    <submittedName>
        <fullName evidence="1">Methyltransferase domain-containing protein</fullName>
    </submittedName>
</protein>
<dbReference type="GO" id="GO:0008168">
    <property type="term" value="F:methyltransferase activity"/>
    <property type="evidence" value="ECO:0007669"/>
    <property type="project" value="UniProtKB-KW"/>
</dbReference>
<name>A0A857C2J1_9HYPH</name>
<dbReference type="SUPFAM" id="SSF53335">
    <property type="entry name" value="S-adenosyl-L-methionine-dependent methyltransferases"/>
    <property type="match status" value="1"/>
</dbReference>
<dbReference type="RefSeq" id="WP_158192235.1">
    <property type="nucleotide sequence ID" value="NZ_CP046908.1"/>
</dbReference>
<dbReference type="AlphaFoldDB" id="A0A857C2J1"/>
<evidence type="ECO:0000313" key="2">
    <source>
        <dbReference type="Proteomes" id="UP000435648"/>
    </source>
</evidence>
<proteinExistence type="predicted"/>
<accession>A0A857C2J1</accession>
<gene>
    <name evidence="1" type="ORF">GH266_01030</name>
</gene>
<dbReference type="EMBL" id="CP046908">
    <property type="protein sequence ID" value="QGZ33210.1"/>
    <property type="molecule type" value="Genomic_DNA"/>
</dbReference>
<reference evidence="1 2" key="1">
    <citation type="submission" date="2019-12" db="EMBL/GenBank/DDBJ databases">
        <title>The genome of Stappia indica PHM037.</title>
        <authorList>
            <person name="Kacar D."/>
            <person name="Galan B."/>
            <person name="Canedo L."/>
            <person name="Rodriguez P."/>
            <person name="de la Calle F."/>
            <person name="Garcia J.L."/>
        </authorList>
    </citation>
    <scope>NUCLEOTIDE SEQUENCE [LARGE SCALE GENOMIC DNA]</scope>
    <source>
        <strain evidence="1 2">PHM037</strain>
    </source>
</reference>
<dbReference type="PANTHER" id="PTHR43712:SF2">
    <property type="entry name" value="O-METHYLTRANSFERASE CICE"/>
    <property type="match status" value="1"/>
</dbReference>
<dbReference type="Proteomes" id="UP000435648">
    <property type="component" value="Chromosome"/>
</dbReference>
<keyword evidence="1" id="KW-0808">Transferase</keyword>
<dbReference type="Pfam" id="PF13489">
    <property type="entry name" value="Methyltransf_23"/>
    <property type="match status" value="1"/>
</dbReference>
<sequence>MTGEAGEDGKDGKDGKDGANRLLFWAMAGKMTELLFEADGAGLLGGLADGLDEAELVGRTGWNPEALASVLEVFRRAGIVTPGGGRPRLAPGVETALPLVAAEARLAAWHRDNGSLARALAGEGGSDPLDAPQPSAVIRGFAEAMGQAARGTALMVRRLARRAADARVLDLGGADGAVAMALAGAWPAATFTVVDRKPLHAPFGQRLGAEPALAARIRFAAHDLRHPQSLAALIGAADVILLLNVLHLLPEAGIDALLGEIRAHARAGCTVVLRELTADGGGDLAPLFLIDWLRCGSCFRDDAGAFARRLVRAGFPAPRELALAGAPDRFFMVEVP</sequence>
<dbReference type="GO" id="GO:0032259">
    <property type="term" value="P:methylation"/>
    <property type="evidence" value="ECO:0007669"/>
    <property type="project" value="UniProtKB-KW"/>
</dbReference>
<keyword evidence="1" id="KW-0489">Methyltransferase</keyword>
<dbReference type="KEGG" id="siw:GH266_01030"/>
<evidence type="ECO:0000313" key="1">
    <source>
        <dbReference type="EMBL" id="QGZ33210.1"/>
    </source>
</evidence>
<dbReference type="OrthoDB" id="9256309at2"/>
<dbReference type="InterPro" id="IPR029063">
    <property type="entry name" value="SAM-dependent_MTases_sf"/>
</dbReference>